<sequence>MTTYYLCIKTHQTTGLKYLCQTRNSDPHKYNGSGVDWLKHLKEYGTSHTTEILHECHSKEELKHYGLHYSSLWNIVDSSEWANLKPEDGGGGWYLFGDKNPQKRKTVREKTSAGMKKYLNDNPEVKEYRKQWRNEFWTPEQRLKSGFGGLGSVSVVDLDGNSKRVLKEEFDSIDKSAPVEEQLYVGAASKEARRRKQQKDTLRTVT</sequence>
<dbReference type="EMBL" id="LR796187">
    <property type="protein sequence ID" value="CAB4124908.1"/>
    <property type="molecule type" value="Genomic_DNA"/>
</dbReference>
<dbReference type="EMBL" id="LR798231">
    <property type="protein sequence ID" value="CAB5208734.1"/>
    <property type="molecule type" value="Genomic_DNA"/>
</dbReference>
<evidence type="ECO:0000313" key="1">
    <source>
        <dbReference type="EMBL" id="CAB4124908.1"/>
    </source>
</evidence>
<organism evidence="1">
    <name type="scientific">uncultured Caudovirales phage</name>
    <dbReference type="NCBI Taxonomy" id="2100421"/>
    <lineage>
        <taxon>Viruses</taxon>
        <taxon>Duplodnaviria</taxon>
        <taxon>Heunggongvirae</taxon>
        <taxon>Uroviricota</taxon>
        <taxon>Caudoviricetes</taxon>
        <taxon>Peduoviridae</taxon>
        <taxon>Maltschvirus</taxon>
        <taxon>Maltschvirus maltsch</taxon>
    </lineage>
</organism>
<reference evidence="1" key="1">
    <citation type="submission" date="2020-04" db="EMBL/GenBank/DDBJ databases">
        <authorList>
            <person name="Chiriac C."/>
            <person name="Salcher M."/>
            <person name="Ghai R."/>
            <person name="Kavagutti S V."/>
        </authorList>
    </citation>
    <scope>NUCLEOTIDE SEQUENCE</scope>
</reference>
<gene>
    <name evidence="2" type="ORF">UFOVP181_135</name>
    <name evidence="1" type="ORF">UFOVP57_27</name>
</gene>
<accession>A0A6J5KR62</accession>
<evidence type="ECO:0000313" key="2">
    <source>
        <dbReference type="EMBL" id="CAB5208734.1"/>
    </source>
</evidence>
<name>A0A6J5KR62_9CAUD</name>
<proteinExistence type="predicted"/>
<evidence type="ECO:0008006" key="3">
    <source>
        <dbReference type="Google" id="ProtNLM"/>
    </source>
</evidence>
<protein>
    <recommendedName>
        <fullName evidence="3">Nuclease associated modular domain 3</fullName>
    </recommendedName>
</protein>